<evidence type="ECO:0000313" key="2">
    <source>
        <dbReference type="Proteomes" id="UP000823913"/>
    </source>
</evidence>
<sequence length="242" mass="27560">MIFFKKNCTFSFAELNVLVKYNHCEFKKFASDYASDEKPDFKISINGRDIRYEKAVAVEAKDAPDWYHETTAVARKFCIKAAEYGVILFHCSAIAVDGQAYLFAAPSGTGKSTHARLWRDMLGDRTEMVNDDKPFVRFKDGVPYVYGSPWNGKHRLSSNISRPIKGICFLEQGAENHIKRIAPREALPRLCRQIFYSRNEKKFGEIMNVAGKLCSSVPLYVMQCNISREAAEMSYKTMSEGE</sequence>
<organism evidence="1 2">
    <name type="scientific">Candidatus Coproplasma avicola</name>
    <dbReference type="NCBI Taxonomy" id="2840744"/>
    <lineage>
        <taxon>Bacteria</taxon>
        <taxon>Bacillati</taxon>
        <taxon>Bacillota</taxon>
        <taxon>Clostridia</taxon>
        <taxon>Eubacteriales</taxon>
        <taxon>Candidatus Coproplasma</taxon>
    </lineage>
</organism>
<reference evidence="1" key="1">
    <citation type="submission" date="2020-10" db="EMBL/GenBank/DDBJ databases">
        <authorList>
            <person name="Gilroy R."/>
        </authorList>
    </citation>
    <scope>NUCLEOTIDE SEQUENCE</scope>
    <source>
        <strain evidence="1">ChiW16-3235</strain>
    </source>
</reference>
<accession>A0A9D1J8F6</accession>
<gene>
    <name evidence="1" type="ORF">IAB94_01225</name>
</gene>
<name>A0A9D1J8F6_9FIRM</name>
<reference evidence="1" key="2">
    <citation type="journal article" date="2021" name="PeerJ">
        <title>Extensive microbial diversity within the chicken gut microbiome revealed by metagenomics and culture.</title>
        <authorList>
            <person name="Gilroy R."/>
            <person name="Ravi A."/>
            <person name="Getino M."/>
            <person name="Pursley I."/>
            <person name="Horton D.L."/>
            <person name="Alikhan N.F."/>
            <person name="Baker D."/>
            <person name="Gharbi K."/>
            <person name="Hall N."/>
            <person name="Watson M."/>
            <person name="Adriaenssens E.M."/>
            <person name="Foster-Nyarko E."/>
            <person name="Jarju S."/>
            <person name="Secka A."/>
            <person name="Antonio M."/>
            <person name="Oren A."/>
            <person name="Chaudhuri R.R."/>
            <person name="La Ragione R."/>
            <person name="Hildebrand F."/>
            <person name="Pallen M.J."/>
        </authorList>
    </citation>
    <scope>NUCLEOTIDE SEQUENCE</scope>
    <source>
        <strain evidence="1">ChiW16-3235</strain>
    </source>
</reference>
<evidence type="ECO:0000313" key="1">
    <source>
        <dbReference type="EMBL" id="HIR66649.1"/>
    </source>
</evidence>
<dbReference type="SUPFAM" id="SSF53795">
    <property type="entry name" value="PEP carboxykinase-like"/>
    <property type="match status" value="1"/>
</dbReference>
<comment type="caution">
    <text evidence="1">The sequence shown here is derived from an EMBL/GenBank/DDBJ whole genome shotgun (WGS) entry which is preliminary data.</text>
</comment>
<dbReference type="AlphaFoldDB" id="A0A9D1J8F6"/>
<dbReference type="EMBL" id="DVHK01000027">
    <property type="protein sequence ID" value="HIR66649.1"/>
    <property type="molecule type" value="Genomic_DNA"/>
</dbReference>
<dbReference type="Proteomes" id="UP000823913">
    <property type="component" value="Unassembled WGS sequence"/>
</dbReference>
<protein>
    <recommendedName>
        <fullName evidence="3">SynChlorMet cassette protein ScmC</fullName>
    </recommendedName>
</protein>
<dbReference type="InterPro" id="IPR027417">
    <property type="entry name" value="P-loop_NTPase"/>
</dbReference>
<proteinExistence type="predicted"/>
<evidence type="ECO:0008006" key="3">
    <source>
        <dbReference type="Google" id="ProtNLM"/>
    </source>
</evidence>
<dbReference type="Gene3D" id="3.40.50.300">
    <property type="entry name" value="P-loop containing nucleotide triphosphate hydrolases"/>
    <property type="match status" value="1"/>
</dbReference>